<gene>
    <name evidence="4" type="ORF">BJG266_LOCUS3475</name>
    <name evidence="3" type="ORF">QVE165_LOCUS735</name>
</gene>
<dbReference type="Proteomes" id="UP000663877">
    <property type="component" value="Unassembled WGS sequence"/>
</dbReference>
<keyword evidence="5" id="KW-1185">Reference proteome</keyword>
<evidence type="ECO:0000313" key="5">
    <source>
        <dbReference type="Proteomes" id="UP000663832"/>
    </source>
</evidence>
<comment type="caution">
    <text evidence="4">The sequence shown here is derived from an EMBL/GenBank/DDBJ whole genome shotgun (WGS) entry which is preliminary data.</text>
</comment>
<evidence type="ECO:0000256" key="2">
    <source>
        <dbReference type="SAM" id="Phobius"/>
    </source>
</evidence>
<feature type="region of interest" description="Disordered" evidence="1">
    <location>
        <begin position="108"/>
        <end position="136"/>
    </location>
</feature>
<dbReference type="AlphaFoldDB" id="A0A813QN47"/>
<feature type="transmembrane region" description="Helical" evidence="2">
    <location>
        <begin position="15"/>
        <end position="38"/>
    </location>
</feature>
<accession>A0A813QN47</accession>
<dbReference type="EMBL" id="CAJNOI010000008">
    <property type="protein sequence ID" value="CAF0769347.1"/>
    <property type="molecule type" value="Genomic_DNA"/>
</dbReference>
<proteinExistence type="predicted"/>
<dbReference type="EMBL" id="CAJNOM010000002">
    <property type="protein sequence ID" value="CAF0738072.1"/>
    <property type="molecule type" value="Genomic_DNA"/>
</dbReference>
<evidence type="ECO:0000313" key="4">
    <source>
        <dbReference type="EMBL" id="CAF0769347.1"/>
    </source>
</evidence>
<evidence type="ECO:0000256" key="1">
    <source>
        <dbReference type="SAM" id="MobiDB-lite"/>
    </source>
</evidence>
<keyword evidence="2" id="KW-0472">Membrane</keyword>
<evidence type="ECO:0000313" key="3">
    <source>
        <dbReference type="EMBL" id="CAF0738072.1"/>
    </source>
</evidence>
<dbReference type="Proteomes" id="UP000663832">
    <property type="component" value="Unassembled WGS sequence"/>
</dbReference>
<protein>
    <submittedName>
        <fullName evidence="4">Uncharacterized protein</fullName>
    </submittedName>
</protein>
<keyword evidence="2" id="KW-0812">Transmembrane</keyword>
<evidence type="ECO:0000313" key="6">
    <source>
        <dbReference type="Proteomes" id="UP000663877"/>
    </source>
</evidence>
<sequence>MLFGAVLATIWDTPFVVFMIPFFFCGPTSIFLIVWWCIILRKKFVTVYGTFGSKQVKFNKPIAREFEARLSEFVYLARARDPMAKTNISRPQPQHTVPAYQGYSIPSGPSYYAGPGNTPYYPPPEKDPSYDRQSQF</sequence>
<reference evidence="4" key="1">
    <citation type="submission" date="2021-02" db="EMBL/GenBank/DDBJ databases">
        <authorList>
            <person name="Nowell W R."/>
        </authorList>
    </citation>
    <scope>NUCLEOTIDE SEQUENCE</scope>
</reference>
<keyword evidence="2" id="KW-1133">Transmembrane helix</keyword>
<dbReference type="OrthoDB" id="10314769at2759"/>
<organism evidence="4 6">
    <name type="scientific">Adineta steineri</name>
    <dbReference type="NCBI Taxonomy" id="433720"/>
    <lineage>
        <taxon>Eukaryota</taxon>
        <taxon>Metazoa</taxon>
        <taxon>Spiralia</taxon>
        <taxon>Gnathifera</taxon>
        <taxon>Rotifera</taxon>
        <taxon>Eurotatoria</taxon>
        <taxon>Bdelloidea</taxon>
        <taxon>Adinetida</taxon>
        <taxon>Adinetidae</taxon>
        <taxon>Adineta</taxon>
    </lineage>
</organism>
<name>A0A813QN47_9BILA</name>